<dbReference type="EMBL" id="BART01022433">
    <property type="protein sequence ID" value="GAG96307.1"/>
    <property type="molecule type" value="Genomic_DNA"/>
</dbReference>
<evidence type="ECO:0000313" key="1">
    <source>
        <dbReference type="EMBL" id="GAG96307.1"/>
    </source>
</evidence>
<name>X1CTK4_9ZZZZ</name>
<reference evidence="1" key="1">
    <citation type="journal article" date="2014" name="Front. Microbiol.">
        <title>High frequency of phylogenetically diverse reductive dehalogenase-homologous genes in deep subseafloor sedimentary metagenomes.</title>
        <authorList>
            <person name="Kawai M."/>
            <person name="Futagami T."/>
            <person name="Toyoda A."/>
            <person name="Takaki Y."/>
            <person name="Nishi S."/>
            <person name="Hori S."/>
            <person name="Arai W."/>
            <person name="Tsubouchi T."/>
            <person name="Morono Y."/>
            <person name="Uchiyama I."/>
            <person name="Ito T."/>
            <person name="Fujiyama A."/>
            <person name="Inagaki F."/>
            <person name="Takami H."/>
        </authorList>
    </citation>
    <scope>NUCLEOTIDE SEQUENCE</scope>
    <source>
        <strain evidence="1">Expedition CK06-06</strain>
    </source>
</reference>
<comment type="caution">
    <text evidence="1">The sequence shown here is derived from an EMBL/GenBank/DDBJ whole genome shotgun (WGS) entry which is preliminary data.</text>
</comment>
<organism evidence="1">
    <name type="scientific">marine sediment metagenome</name>
    <dbReference type="NCBI Taxonomy" id="412755"/>
    <lineage>
        <taxon>unclassified sequences</taxon>
        <taxon>metagenomes</taxon>
        <taxon>ecological metagenomes</taxon>
    </lineage>
</organism>
<sequence>MECQGYLPQQCITAPKLSEKDEWYLYEPDLEGRGKAQDNRSATQLSNDVPRTIWNKEQPVCRQFS</sequence>
<gene>
    <name evidence="1" type="ORF">S01H4_41064</name>
</gene>
<dbReference type="AlphaFoldDB" id="X1CTK4"/>
<proteinExistence type="predicted"/>
<protein>
    <submittedName>
        <fullName evidence="1">Uncharacterized protein</fullName>
    </submittedName>
</protein>
<accession>X1CTK4</accession>